<evidence type="ECO:0000259" key="9">
    <source>
        <dbReference type="SMART" id="SM00724"/>
    </source>
</evidence>
<dbReference type="AlphaFoldDB" id="A0A8C8HW83"/>
<evidence type="ECO:0000256" key="1">
    <source>
        <dbReference type="ARBA" id="ARBA00004141"/>
    </source>
</evidence>
<accession>A0A8C8HW83</accession>
<feature type="transmembrane region" description="Helical" evidence="8">
    <location>
        <begin position="207"/>
        <end position="224"/>
    </location>
</feature>
<evidence type="ECO:0000256" key="7">
    <source>
        <dbReference type="ARBA" id="ARBA00049036"/>
    </source>
</evidence>
<keyword evidence="6 8" id="KW-0472">Membrane</keyword>
<dbReference type="InterPro" id="IPR006634">
    <property type="entry name" value="TLC-dom"/>
</dbReference>
<evidence type="ECO:0000256" key="2">
    <source>
        <dbReference type="ARBA" id="ARBA00004760"/>
    </source>
</evidence>
<keyword evidence="5 8" id="KW-1133">Transmembrane helix</keyword>
<evidence type="ECO:0000256" key="5">
    <source>
        <dbReference type="ARBA" id="ARBA00022989"/>
    </source>
</evidence>
<dbReference type="GO" id="GO:0046513">
    <property type="term" value="P:ceramide biosynthetic process"/>
    <property type="evidence" value="ECO:0007669"/>
    <property type="project" value="InterPro"/>
</dbReference>
<comment type="catalytic activity">
    <reaction evidence="7">
        <text>sphinganine + octadecanoyl-CoA = N-(octadecanoyl)-sphinganine + CoA + H(+)</text>
        <dbReference type="Rhea" id="RHEA:36547"/>
        <dbReference type="ChEBI" id="CHEBI:15378"/>
        <dbReference type="ChEBI" id="CHEBI:57287"/>
        <dbReference type="ChEBI" id="CHEBI:57394"/>
        <dbReference type="ChEBI" id="CHEBI:57817"/>
        <dbReference type="ChEBI" id="CHEBI:67033"/>
    </reaction>
    <physiologicalReaction direction="left-to-right" evidence="7">
        <dbReference type="Rhea" id="RHEA:36548"/>
    </physiologicalReaction>
</comment>
<feature type="transmembrane region" description="Helical" evidence="8">
    <location>
        <begin position="178"/>
        <end position="195"/>
    </location>
</feature>
<comment type="subcellular location">
    <subcellularLocation>
        <location evidence="1">Membrane</location>
        <topology evidence="1">Multi-pass membrane protein</topology>
    </subcellularLocation>
</comment>
<feature type="domain" description="TLC" evidence="9">
    <location>
        <begin position="127"/>
        <end position="326"/>
    </location>
</feature>
<dbReference type="Gene3D" id="1.10.10.60">
    <property type="entry name" value="Homeodomain-like"/>
    <property type="match status" value="1"/>
</dbReference>
<organism evidence="10 11">
    <name type="scientific">Oncorhynchus tshawytscha</name>
    <name type="common">Chinook salmon</name>
    <name type="synonym">Salmo tshawytscha</name>
    <dbReference type="NCBI Taxonomy" id="74940"/>
    <lineage>
        <taxon>Eukaryota</taxon>
        <taxon>Metazoa</taxon>
        <taxon>Chordata</taxon>
        <taxon>Craniata</taxon>
        <taxon>Vertebrata</taxon>
        <taxon>Euteleostomi</taxon>
        <taxon>Actinopterygii</taxon>
        <taxon>Neopterygii</taxon>
        <taxon>Teleostei</taxon>
        <taxon>Protacanthopterygii</taxon>
        <taxon>Salmoniformes</taxon>
        <taxon>Salmonidae</taxon>
        <taxon>Salmoninae</taxon>
        <taxon>Oncorhynchus</taxon>
    </lineage>
</organism>
<keyword evidence="11" id="KW-1185">Reference proteome</keyword>
<comment type="pathway">
    <text evidence="2">Lipid metabolism; sphingolipid metabolism.</text>
</comment>
<name>A0A8C8HW83_ONCTS</name>
<feature type="transmembrane region" description="Helical" evidence="8">
    <location>
        <begin position="39"/>
        <end position="56"/>
    </location>
</feature>
<reference evidence="10" key="1">
    <citation type="submission" date="2025-08" db="UniProtKB">
        <authorList>
            <consortium name="Ensembl"/>
        </authorList>
    </citation>
    <scope>IDENTIFICATION</scope>
</reference>
<protein>
    <submittedName>
        <fullName evidence="10">Ceramide synthase 4a</fullName>
    </submittedName>
</protein>
<proteinExistence type="predicted"/>
<evidence type="ECO:0000313" key="10">
    <source>
        <dbReference type="Ensembl" id="ENSOTSP00005070895.1"/>
    </source>
</evidence>
<evidence type="ECO:0000256" key="4">
    <source>
        <dbReference type="ARBA" id="ARBA00022692"/>
    </source>
</evidence>
<evidence type="ECO:0000256" key="3">
    <source>
        <dbReference type="ARBA" id="ARBA00004991"/>
    </source>
</evidence>
<dbReference type="GO" id="GO:0050291">
    <property type="term" value="F:sphingosine N-acyltransferase activity"/>
    <property type="evidence" value="ECO:0007669"/>
    <property type="project" value="InterPro"/>
</dbReference>
<dbReference type="Ensembl" id="ENSOTST00005076937.2">
    <property type="protein sequence ID" value="ENSOTSP00005070895.1"/>
    <property type="gene ID" value="ENSOTSG00005033549.2"/>
</dbReference>
<dbReference type="GO" id="GO:0016020">
    <property type="term" value="C:membrane"/>
    <property type="evidence" value="ECO:0007669"/>
    <property type="project" value="UniProtKB-SubCell"/>
</dbReference>
<sequence length="377" mass="44112">MEGLLDQWLWKEEYWLPPGFTWKDIEMEEGDRYPLPQDLLYTLPLALGFIALHYVFERVELPLSRCGTLTRKLTRNPPMPCNKPSNRKSINTGEVLGLGKQCGLSQRQMEPWFHHRRNQHRPSNTKKPFGFCNWRFVFYIIAFTIGMHPGSWSVTFTPPPWCLFCFSLSLQPVAEAHYWYYITELGFYWSLLFCLDVKRKDFKEQIIHHIATVFLIGFSYYANYVHVGTQVMVVHYSSDFLLEVGDQSQLTSLTQIIHTVYVNFRLRLYMFHNTLFVTLDFFHRLNDEESEKGTLNSKLALLANNCVLNNLTNHGNMNSRLPKAFSSPSTVYAGNISLIYNAFGKYSDPFPFSTFCYTLILKWNKYIKILINLHTTP</sequence>
<evidence type="ECO:0000256" key="6">
    <source>
        <dbReference type="ARBA" id="ARBA00023136"/>
    </source>
</evidence>
<reference evidence="10" key="2">
    <citation type="submission" date="2025-09" db="UniProtKB">
        <authorList>
            <consortium name="Ensembl"/>
        </authorList>
    </citation>
    <scope>IDENTIFICATION</scope>
</reference>
<dbReference type="PANTHER" id="PTHR12560">
    <property type="entry name" value="LONGEVITY ASSURANCE FACTOR 1 LAG1"/>
    <property type="match status" value="1"/>
</dbReference>
<dbReference type="Pfam" id="PF03798">
    <property type="entry name" value="TRAM_LAG1_CLN8"/>
    <property type="match status" value="1"/>
</dbReference>
<keyword evidence="4 8" id="KW-0812">Transmembrane</keyword>
<dbReference type="UniPathway" id="UPA00222"/>
<feature type="transmembrane region" description="Helical" evidence="8">
    <location>
        <begin position="136"/>
        <end position="158"/>
    </location>
</feature>
<dbReference type="PANTHER" id="PTHR12560:SF6">
    <property type="entry name" value="CERAMIDE SYNTHASE 4"/>
    <property type="match status" value="1"/>
</dbReference>
<dbReference type="SMART" id="SM00724">
    <property type="entry name" value="TLC"/>
    <property type="match status" value="1"/>
</dbReference>
<evidence type="ECO:0000313" key="11">
    <source>
        <dbReference type="Proteomes" id="UP000694402"/>
    </source>
</evidence>
<dbReference type="GeneTree" id="ENSGT01030000234515"/>
<dbReference type="InterPro" id="IPR016439">
    <property type="entry name" value="Lag1/Lac1-like"/>
</dbReference>
<comment type="pathway">
    <text evidence="3">Sphingolipid metabolism.</text>
</comment>
<evidence type="ECO:0000256" key="8">
    <source>
        <dbReference type="SAM" id="Phobius"/>
    </source>
</evidence>
<dbReference type="Proteomes" id="UP000694402">
    <property type="component" value="Unassembled WGS sequence"/>
</dbReference>